<dbReference type="Proteomes" id="UP001165962">
    <property type="component" value="Unassembled WGS sequence"/>
</dbReference>
<keyword evidence="2" id="KW-1185">Reference proteome</keyword>
<proteinExistence type="predicted"/>
<protein>
    <submittedName>
        <fullName evidence="1">Uncharacterized protein</fullName>
    </submittedName>
</protein>
<dbReference type="EMBL" id="JAAOIW010000012">
    <property type="protein sequence ID" value="NHN33506.1"/>
    <property type="molecule type" value="Genomic_DNA"/>
</dbReference>
<dbReference type="RefSeq" id="WP_166153812.1">
    <property type="nucleotide sequence ID" value="NZ_JAAOIW010000012.1"/>
</dbReference>
<name>A0ABX0JI10_9BACL</name>
<sequence length="54" mass="6453">MPKDMNKEQKKSYRKYLDLYNSYLSDDITPDQREQCKAEMVGIEKAFGIQGDWF</sequence>
<comment type="caution">
    <text evidence="1">The sequence shown here is derived from an EMBL/GenBank/DDBJ whole genome shotgun (WGS) entry which is preliminary data.</text>
</comment>
<evidence type="ECO:0000313" key="2">
    <source>
        <dbReference type="Proteomes" id="UP001165962"/>
    </source>
</evidence>
<reference evidence="1" key="1">
    <citation type="submission" date="2020-03" db="EMBL/GenBank/DDBJ databases">
        <title>Draft sequencing of Paenibacilllus sp. S3N08.</title>
        <authorList>
            <person name="Kim D.-U."/>
        </authorList>
    </citation>
    <scope>NUCLEOTIDE SEQUENCE</scope>
    <source>
        <strain evidence="1">S3N08</strain>
    </source>
</reference>
<gene>
    <name evidence="1" type="ORF">G9U52_27195</name>
</gene>
<accession>A0ABX0JI10</accession>
<evidence type="ECO:0000313" key="1">
    <source>
        <dbReference type="EMBL" id="NHN33506.1"/>
    </source>
</evidence>
<organism evidence="1 2">
    <name type="scientific">Paenibacillus agricola</name>
    <dbReference type="NCBI Taxonomy" id="2716264"/>
    <lineage>
        <taxon>Bacteria</taxon>
        <taxon>Bacillati</taxon>
        <taxon>Bacillota</taxon>
        <taxon>Bacilli</taxon>
        <taxon>Bacillales</taxon>
        <taxon>Paenibacillaceae</taxon>
        <taxon>Paenibacillus</taxon>
    </lineage>
</organism>